<dbReference type="SUPFAM" id="SSF46548">
    <property type="entry name" value="alpha-helical ferredoxin"/>
    <property type="match status" value="1"/>
</dbReference>
<comment type="subcellular location">
    <subcellularLocation>
        <location evidence="9">Cytoplasm</location>
    </subcellularLocation>
</comment>
<evidence type="ECO:0000256" key="1">
    <source>
        <dbReference type="ARBA" id="ARBA00022485"/>
    </source>
</evidence>
<gene>
    <name evidence="9 11" type="primary">queG</name>
    <name evidence="11" type="ORF">RGQ13_01080</name>
</gene>
<dbReference type="InterPro" id="IPR017900">
    <property type="entry name" value="4Fe4S_Fe_S_CS"/>
</dbReference>
<dbReference type="RefSeq" id="WP_348391715.1">
    <property type="nucleotide sequence ID" value="NZ_CP134145.1"/>
</dbReference>
<dbReference type="InterPro" id="IPR004453">
    <property type="entry name" value="QueG"/>
</dbReference>
<comment type="cofactor">
    <cofactor evidence="9">
        <name>cob(II)alamin</name>
        <dbReference type="ChEBI" id="CHEBI:16304"/>
    </cofactor>
</comment>
<dbReference type="GO" id="GO:0052693">
    <property type="term" value="F:epoxyqueuosine reductase activity"/>
    <property type="evidence" value="ECO:0007669"/>
    <property type="project" value="UniProtKB-EC"/>
</dbReference>
<evidence type="ECO:0000259" key="10">
    <source>
        <dbReference type="PROSITE" id="PS51379"/>
    </source>
</evidence>
<evidence type="ECO:0000256" key="5">
    <source>
        <dbReference type="ARBA" id="ARBA00022785"/>
    </source>
</evidence>
<proteinExistence type="inferred from homology"/>
<dbReference type="PANTHER" id="PTHR30002">
    <property type="entry name" value="EPOXYQUEUOSINE REDUCTASE"/>
    <property type="match status" value="1"/>
</dbReference>
<feature type="binding site" evidence="9">
    <location>
        <position position="141"/>
    </location>
    <ligand>
        <name>cob(II)alamin</name>
        <dbReference type="ChEBI" id="CHEBI:16304"/>
    </ligand>
</feature>
<evidence type="ECO:0000313" key="12">
    <source>
        <dbReference type="Proteomes" id="UP001258994"/>
    </source>
</evidence>
<dbReference type="HAMAP" id="MF_00916">
    <property type="entry name" value="QueG"/>
    <property type="match status" value="1"/>
</dbReference>
<reference evidence="12" key="1">
    <citation type="submission" date="2023-09" db="EMBL/GenBank/DDBJ databases">
        <authorList>
            <person name="Li S."/>
            <person name="Li X."/>
            <person name="Zhang C."/>
            <person name="Zhao Z."/>
        </authorList>
    </citation>
    <scope>NUCLEOTIDE SEQUENCE [LARGE SCALE GENOMIC DNA]</scope>
    <source>
        <strain evidence="12">SQ149</strain>
    </source>
</reference>
<evidence type="ECO:0000256" key="3">
    <source>
        <dbReference type="ARBA" id="ARBA00022694"/>
    </source>
</evidence>
<feature type="binding site" evidence="9">
    <location>
        <begin position="248"/>
        <end position="249"/>
    </location>
    <ligand>
        <name>cob(II)alamin</name>
        <dbReference type="ChEBI" id="CHEBI:16304"/>
    </ligand>
</feature>
<evidence type="ECO:0000256" key="6">
    <source>
        <dbReference type="ARBA" id="ARBA00023002"/>
    </source>
</evidence>
<accession>A0ABY9TWB2</accession>
<dbReference type="Gene3D" id="3.30.70.20">
    <property type="match status" value="1"/>
</dbReference>
<dbReference type="InterPro" id="IPR017896">
    <property type="entry name" value="4Fe4S_Fe-S-bd"/>
</dbReference>
<evidence type="ECO:0000256" key="8">
    <source>
        <dbReference type="ARBA" id="ARBA00023014"/>
    </source>
</evidence>
<dbReference type="PROSITE" id="PS51379">
    <property type="entry name" value="4FE4S_FER_2"/>
    <property type="match status" value="1"/>
</dbReference>
<keyword evidence="8 9" id="KW-0411">Iron-sulfur</keyword>
<dbReference type="InterPro" id="IPR013542">
    <property type="entry name" value="QueG_DUF1730"/>
</dbReference>
<evidence type="ECO:0000313" key="11">
    <source>
        <dbReference type="EMBL" id="WNC72598.1"/>
    </source>
</evidence>
<evidence type="ECO:0000256" key="7">
    <source>
        <dbReference type="ARBA" id="ARBA00023004"/>
    </source>
</evidence>
<sequence length="381" mass="43737">MSDHSSINYQQLAEKIKLWAAELGFSDIGICDVDLKSHEKALSHWLEQGYHGNMDYMARHDLMRARPDELLPGTLRVISARLDYLPTQAKFAKILKQPKHAFVSRYALGRDYHKLMRNRLKQLGQKIEEYCHSLNFRPFVDSAPVLERPLAEKAGLGWVGKHSLLINQQAGSWFFLGELMVDIPLPTDQPKQNQCGQCVSCIKICPTNAIVKPYVVDARRCISYLTIELRDAIPEEFRPLIGNRIYGCDDCQLICPWNKFAKLSVEDDFQPRNQLDDITLLEIFSWTESQFLKNTEGSPIRRIGFDCWQRNIAVALGNAPFDQAIVDALTAQQTDSEMVQEHIDWALKQQQLKLEQLIENKNERLTARLIRTIEKGLSRDA</sequence>
<feature type="binding site" evidence="9">
    <location>
        <position position="255"/>
    </location>
    <ligand>
        <name>[4Fe-4S] cluster</name>
        <dbReference type="ChEBI" id="CHEBI:49883"/>
        <label>1</label>
    </ligand>
</feature>
<feature type="binding site" evidence="9">
    <location>
        <position position="251"/>
    </location>
    <ligand>
        <name>[4Fe-4S] cluster</name>
        <dbReference type="ChEBI" id="CHEBI:49883"/>
        <label>2</label>
    </ligand>
</feature>
<evidence type="ECO:0000256" key="9">
    <source>
        <dbReference type="HAMAP-Rule" id="MF_00916"/>
    </source>
</evidence>
<comment type="function">
    <text evidence="9">Catalyzes the conversion of epoxyqueuosine (oQ) to queuosine (Q), which is a hypermodified base found in the wobble positions of tRNA(Asp), tRNA(Asn), tRNA(His) and tRNA(Tyr).</text>
</comment>
<feature type="binding site" evidence="9">
    <location>
        <position position="195"/>
    </location>
    <ligand>
        <name>[4Fe-4S] cluster</name>
        <dbReference type="ChEBI" id="CHEBI:49883"/>
        <label>1</label>
    </ligand>
</feature>
<dbReference type="Proteomes" id="UP001258994">
    <property type="component" value="Chromosome"/>
</dbReference>
<dbReference type="PROSITE" id="PS00198">
    <property type="entry name" value="4FE4S_FER_1"/>
    <property type="match status" value="1"/>
</dbReference>
<feature type="binding site" evidence="9">
    <location>
        <position position="64"/>
    </location>
    <ligand>
        <name>cob(II)alamin</name>
        <dbReference type="ChEBI" id="CHEBI:16304"/>
    </ligand>
</feature>
<evidence type="ECO:0000256" key="2">
    <source>
        <dbReference type="ARBA" id="ARBA00022490"/>
    </source>
</evidence>
<dbReference type="Pfam" id="PF08331">
    <property type="entry name" value="QueG_DUF1730"/>
    <property type="match status" value="1"/>
</dbReference>
<keyword evidence="1 9" id="KW-0004">4Fe-4S</keyword>
<feature type="binding site" evidence="9">
    <location>
        <position position="205"/>
    </location>
    <ligand>
        <name>[4Fe-4S] cluster</name>
        <dbReference type="ChEBI" id="CHEBI:49883"/>
        <label>2</label>
    </ligand>
</feature>
<keyword evidence="4 9" id="KW-0479">Metal-binding</keyword>
<dbReference type="EMBL" id="CP134145">
    <property type="protein sequence ID" value="WNC72598.1"/>
    <property type="molecule type" value="Genomic_DNA"/>
</dbReference>
<comment type="subunit">
    <text evidence="9">Monomer.</text>
</comment>
<feature type="binding site" evidence="9">
    <location>
        <position position="223"/>
    </location>
    <ligand>
        <name>cob(II)alamin</name>
        <dbReference type="ChEBI" id="CHEBI:16304"/>
    </ligand>
</feature>
<keyword evidence="5 9" id="KW-0671">Queuosine biosynthesis</keyword>
<protein>
    <recommendedName>
        <fullName evidence="9">Epoxyqueuosine reductase</fullName>
        <ecNumber evidence="9">1.17.99.6</ecNumber>
    </recommendedName>
    <alternativeName>
        <fullName evidence="9">Queuosine biosynthesis protein QueG</fullName>
    </alternativeName>
</protein>
<comment type="pathway">
    <text evidence="9">tRNA modification; tRNA-queuosine biosynthesis.</text>
</comment>
<comment type="cofactor">
    <cofactor evidence="9">
        <name>[4Fe-4S] cluster</name>
        <dbReference type="ChEBI" id="CHEBI:49883"/>
    </cofactor>
    <text evidence="9">Binds 2 [4Fe-4S] clusters per monomer.</text>
</comment>
<feature type="binding site" evidence="9">
    <location>
        <position position="165"/>
    </location>
    <ligand>
        <name>cob(II)alamin</name>
        <dbReference type="ChEBI" id="CHEBI:16304"/>
    </ligand>
</feature>
<keyword evidence="3 9" id="KW-0819">tRNA processing</keyword>
<feature type="binding site" evidence="9">
    <location>
        <position position="201"/>
    </location>
    <ligand>
        <name>[4Fe-4S] cluster</name>
        <dbReference type="ChEBI" id="CHEBI:49883"/>
        <label>1</label>
    </ligand>
</feature>
<feature type="binding site" evidence="9">
    <location>
        <position position="198"/>
    </location>
    <ligand>
        <name>[4Fe-4S] cluster</name>
        <dbReference type="ChEBI" id="CHEBI:49883"/>
        <label>1</label>
    </ligand>
</feature>
<dbReference type="Pfam" id="PF13484">
    <property type="entry name" value="Fer4_16"/>
    <property type="match status" value="1"/>
</dbReference>
<feature type="active site" description="Proton donor" evidence="9">
    <location>
        <position position="141"/>
    </location>
</feature>
<keyword evidence="9" id="KW-0170">Cobalt</keyword>
<comment type="similarity">
    <text evidence="9">Belongs to the QueG family.</text>
</comment>
<feature type="domain" description="4Fe-4S ferredoxin-type" evidence="10">
    <location>
        <begin position="186"/>
        <end position="215"/>
    </location>
</feature>
<feature type="binding site" evidence="9">
    <location>
        <position position="221"/>
    </location>
    <ligand>
        <name>[4Fe-4S] cluster</name>
        <dbReference type="ChEBI" id="CHEBI:49883"/>
        <label>2</label>
    </ligand>
</feature>
<keyword evidence="6 9" id="KW-0560">Oxidoreductase</keyword>
<keyword evidence="2 9" id="KW-0963">Cytoplasm</keyword>
<feature type="binding site" evidence="9">
    <location>
        <position position="248"/>
    </location>
    <ligand>
        <name>[4Fe-4S] cluster</name>
        <dbReference type="ChEBI" id="CHEBI:49883"/>
        <label>2</label>
    </ligand>
</feature>
<keyword evidence="7 9" id="KW-0408">Iron</keyword>
<organism evidence="11 12">
    <name type="scientific">Thalassotalea psychrophila</name>
    <dbReference type="NCBI Taxonomy" id="3065647"/>
    <lineage>
        <taxon>Bacteria</taxon>
        <taxon>Pseudomonadati</taxon>
        <taxon>Pseudomonadota</taxon>
        <taxon>Gammaproteobacteria</taxon>
        <taxon>Alteromonadales</taxon>
        <taxon>Colwelliaceae</taxon>
        <taxon>Thalassotalea</taxon>
    </lineage>
</organism>
<name>A0ABY9TWB2_9GAMM</name>
<comment type="catalytic activity">
    <reaction evidence="9">
        <text>epoxyqueuosine(34) in tRNA + AH2 = queuosine(34) in tRNA + A + H2O</text>
        <dbReference type="Rhea" id="RHEA:32159"/>
        <dbReference type="Rhea" id="RHEA-COMP:18571"/>
        <dbReference type="Rhea" id="RHEA-COMP:18582"/>
        <dbReference type="ChEBI" id="CHEBI:13193"/>
        <dbReference type="ChEBI" id="CHEBI:15377"/>
        <dbReference type="ChEBI" id="CHEBI:17499"/>
        <dbReference type="ChEBI" id="CHEBI:194431"/>
        <dbReference type="ChEBI" id="CHEBI:194443"/>
        <dbReference type="EC" id="1.17.99.6"/>
    </reaction>
</comment>
<keyword evidence="9" id="KW-0846">Cobalamin</keyword>
<evidence type="ECO:0000256" key="4">
    <source>
        <dbReference type="ARBA" id="ARBA00022723"/>
    </source>
</evidence>
<comment type="caution">
    <text evidence="9">Lacks conserved residue(s) required for the propagation of feature annotation.</text>
</comment>
<dbReference type="PANTHER" id="PTHR30002:SF4">
    <property type="entry name" value="EPOXYQUEUOSINE REDUCTASE"/>
    <property type="match status" value="1"/>
</dbReference>
<dbReference type="EC" id="1.17.99.6" evidence="9"/>
<dbReference type="NCBIfam" id="TIGR00276">
    <property type="entry name" value="tRNA epoxyqueuosine(34) reductase QueG"/>
    <property type="match status" value="1"/>
</dbReference>
<keyword evidence="12" id="KW-1185">Reference proteome</keyword>
<feature type="binding site" evidence="9">
    <location>
        <position position="176"/>
    </location>
    <ligand>
        <name>cob(II)alamin</name>
        <dbReference type="ChEBI" id="CHEBI:16304"/>
    </ligand>
</feature>